<evidence type="ECO:0000259" key="1">
    <source>
        <dbReference type="Pfam" id="PF12728"/>
    </source>
</evidence>
<sequence length="82" mass="9099">MKIDTDTQRVFIHPDGRMDRKNAARYLGCSPKTLADWAMKGQGPQYVLLGGRAFYFLEDLQSWIAAAPRLAGTGGREIRAGD</sequence>
<accession>A0A0P1GL06</accession>
<organism evidence="2 3">
    <name type="scientific">Tropicibacter naphthalenivorans</name>
    <dbReference type="NCBI Taxonomy" id="441103"/>
    <lineage>
        <taxon>Bacteria</taxon>
        <taxon>Pseudomonadati</taxon>
        <taxon>Pseudomonadota</taxon>
        <taxon>Alphaproteobacteria</taxon>
        <taxon>Rhodobacterales</taxon>
        <taxon>Roseobacteraceae</taxon>
        <taxon>Tropicibacter</taxon>
    </lineage>
</organism>
<dbReference type="SUPFAM" id="SSF46955">
    <property type="entry name" value="Putative DNA-binding domain"/>
    <property type="match status" value="1"/>
</dbReference>
<dbReference type="Pfam" id="PF12728">
    <property type="entry name" value="HTH_17"/>
    <property type="match status" value="1"/>
</dbReference>
<dbReference type="AlphaFoldDB" id="A0A0P1GL06"/>
<dbReference type="OrthoDB" id="9806994at2"/>
<dbReference type="RefSeq" id="WP_058249307.1">
    <property type="nucleotide sequence ID" value="NZ_CYSE01000013.1"/>
</dbReference>
<keyword evidence="3" id="KW-1185">Reference proteome</keyword>
<proteinExistence type="predicted"/>
<dbReference type="EMBL" id="CYSE01000013">
    <property type="protein sequence ID" value="CUH82414.1"/>
    <property type="molecule type" value="Genomic_DNA"/>
</dbReference>
<dbReference type="Proteomes" id="UP000054935">
    <property type="component" value="Unassembled WGS sequence"/>
</dbReference>
<evidence type="ECO:0000313" key="3">
    <source>
        <dbReference type="Proteomes" id="UP000054935"/>
    </source>
</evidence>
<dbReference type="InterPro" id="IPR009061">
    <property type="entry name" value="DNA-bd_dom_put_sf"/>
</dbReference>
<name>A0A0P1GL06_9RHOB</name>
<protein>
    <recommendedName>
        <fullName evidence="1">Helix-turn-helix domain-containing protein</fullName>
    </recommendedName>
</protein>
<dbReference type="InterPro" id="IPR041657">
    <property type="entry name" value="HTH_17"/>
</dbReference>
<evidence type="ECO:0000313" key="2">
    <source>
        <dbReference type="EMBL" id="CUH82414.1"/>
    </source>
</evidence>
<dbReference type="STRING" id="441103.TRN7648_03954"/>
<reference evidence="2 3" key="1">
    <citation type="submission" date="2015-09" db="EMBL/GenBank/DDBJ databases">
        <authorList>
            <consortium name="Swine Surveillance"/>
        </authorList>
    </citation>
    <scope>NUCLEOTIDE SEQUENCE [LARGE SCALE GENOMIC DNA]</scope>
    <source>
        <strain evidence="2 3">CECT 7648</strain>
    </source>
</reference>
<gene>
    <name evidence="2" type="ORF">TRN7648_03954</name>
</gene>
<feature type="domain" description="Helix-turn-helix" evidence="1">
    <location>
        <begin position="21"/>
        <end position="66"/>
    </location>
</feature>